<keyword evidence="5" id="KW-0539">Nucleus</keyword>
<dbReference type="OMA" id="YQENERD"/>
<dbReference type="GO" id="GO:0008270">
    <property type="term" value="F:zinc ion binding"/>
    <property type="evidence" value="ECO:0007669"/>
    <property type="project" value="UniProtKB-KW"/>
</dbReference>
<name>D0MRU5_PHYIT</name>
<dbReference type="PROSITE" id="PS50199">
    <property type="entry name" value="ZF_RANBP2_2"/>
    <property type="match status" value="1"/>
</dbReference>
<dbReference type="PANTHER" id="PTHR13948">
    <property type="entry name" value="RNA-BINDING PROTEIN"/>
    <property type="match status" value="1"/>
</dbReference>
<proteinExistence type="predicted"/>
<dbReference type="PANTHER" id="PTHR13948:SF3">
    <property type="entry name" value="FI21118P1"/>
    <property type="match status" value="1"/>
</dbReference>
<reference evidence="12" key="1">
    <citation type="journal article" date="2009" name="Nature">
        <title>Genome sequence and analysis of the Irish potato famine pathogen Phytophthora infestans.</title>
        <authorList>
            <consortium name="The Broad Institute Genome Sequencing Platform"/>
            <person name="Haas B.J."/>
            <person name="Kamoun S."/>
            <person name="Zody M.C."/>
            <person name="Jiang R.H."/>
            <person name="Handsaker R.E."/>
            <person name="Cano L.M."/>
            <person name="Grabherr M."/>
            <person name="Kodira C.D."/>
            <person name="Raffaele S."/>
            <person name="Torto-Alalibo T."/>
            <person name="Bozkurt T.O."/>
            <person name="Ah-Fong A.M."/>
            <person name="Alvarado L."/>
            <person name="Anderson V.L."/>
            <person name="Armstrong M.R."/>
            <person name="Avrova A."/>
            <person name="Baxter L."/>
            <person name="Beynon J."/>
            <person name="Boevink P.C."/>
            <person name="Bollmann S.R."/>
            <person name="Bos J.I."/>
            <person name="Bulone V."/>
            <person name="Cai G."/>
            <person name="Cakir C."/>
            <person name="Carrington J.C."/>
            <person name="Chawner M."/>
            <person name="Conti L."/>
            <person name="Costanzo S."/>
            <person name="Ewan R."/>
            <person name="Fahlgren N."/>
            <person name="Fischbach M.A."/>
            <person name="Fugelstad J."/>
            <person name="Gilroy E.M."/>
            <person name="Gnerre S."/>
            <person name="Green P.J."/>
            <person name="Grenville-Briggs L.J."/>
            <person name="Griffith J."/>
            <person name="Grunwald N.J."/>
            <person name="Horn K."/>
            <person name="Horner N.R."/>
            <person name="Hu C.H."/>
            <person name="Huitema E."/>
            <person name="Jeong D.H."/>
            <person name="Jones A.M."/>
            <person name="Jones J.D."/>
            <person name="Jones R.W."/>
            <person name="Karlsson E.K."/>
            <person name="Kunjeti S.G."/>
            <person name="Lamour K."/>
            <person name="Liu Z."/>
            <person name="Ma L."/>
            <person name="Maclean D."/>
            <person name="Chibucos M.C."/>
            <person name="McDonald H."/>
            <person name="McWalters J."/>
            <person name="Meijer H.J."/>
            <person name="Morgan W."/>
            <person name="Morris P.F."/>
            <person name="Munro C.A."/>
            <person name="O'Neill K."/>
            <person name="Ospina-Giraldo M."/>
            <person name="Pinzon A."/>
            <person name="Pritchard L."/>
            <person name="Ramsahoye B."/>
            <person name="Ren Q."/>
            <person name="Restrepo S."/>
            <person name="Roy S."/>
            <person name="Sadanandom A."/>
            <person name="Savidor A."/>
            <person name="Schornack S."/>
            <person name="Schwartz D.C."/>
            <person name="Schumann U.D."/>
            <person name="Schwessinger B."/>
            <person name="Seyer L."/>
            <person name="Sharpe T."/>
            <person name="Silvar C."/>
            <person name="Song J."/>
            <person name="Studholme D.J."/>
            <person name="Sykes S."/>
            <person name="Thines M."/>
            <person name="van de Vondervoort P.J."/>
            <person name="Phuntumart V."/>
            <person name="Wawra S."/>
            <person name="Weide R."/>
            <person name="Win J."/>
            <person name="Young C."/>
            <person name="Zhou S."/>
            <person name="Fry W."/>
            <person name="Meyers B.C."/>
            <person name="van West P."/>
            <person name="Ristaino J."/>
            <person name="Govers F."/>
            <person name="Birch P.R."/>
            <person name="Whisson S.C."/>
            <person name="Judelson H.S."/>
            <person name="Nusbaum C."/>
        </authorList>
    </citation>
    <scope>NUCLEOTIDE SEQUENCE [LARGE SCALE GENOMIC DNA]</scope>
    <source>
        <strain evidence="12">T30-4</strain>
    </source>
</reference>
<dbReference type="InParanoid" id="D0MRU5"/>
<dbReference type="GO" id="GO:0005634">
    <property type="term" value="C:nucleus"/>
    <property type="evidence" value="ECO:0007669"/>
    <property type="project" value="UniProtKB-SubCell"/>
</dbReference>
<protein>
    <recommendedName>
        <fullName evidence="13">RNA-binding protein</fullName>
    </recommendedName>
</protein>
<evidence type="ECO:0000256" key="1">
    <source>
        <dbReference type="ARBA" id="ARBA00004123"/>
    </source>
</evidence>
<evidence type="ECO:0008006" key="13">
    <source>
        <dbReference type="Google" id="ProtNLM"/>
    </source>
</evidence>
<dbReference type="Gene3D" id="3.30.70.330">
    <property type="match status" value="1"/>
</dbReference>
<dbReference type="eggNOG" id="KOG0154">
    <property type="taxonomic scope" value="Eukaryota"/>
</dbReference>
<dbReference type="GeneID" id="9472712"/>
<gene>
    <name evidence="11" type="ORF">PITG_00852</name>
</gene>
<dbReference type="EMBL" id="DS028118">
    <property type="protein sequence ID" value="EEY58214.1"/>
    <property type="molecule type" value="Genomic_DNA"/>
</dbReference>
<keyword evidence="3 7" id="KW-0863">Zinc-finger</keyword>
<dbReference type="InterPro" id="IPR000504">
    <property type="entry name" value="RRM_dom"/>
</dbReference>
<dbReference type="Gene3D" id="4.10.1060.10">
    <property type="entry name" value="Zinc finger, RanBP2-type"/>
    <property type="match status" value="1"/>
</dbReference>
<dbReference type="OrthoDB" id="439808at2759"/>
<keyword evidence="2" id="KW-0479">Metal-binding</keyword>
<dbReference type="InterPro" id="IPR035979">
    <property type="entry name" value="RBD_domain_sf"/>
</dbReference>
<feature type="compositionally biased region" description="Basic and acidic residues" evidence="8">
    <location>
        <begin position="23"/>
        <end position="39"/>
    </location>
</feature>
<evidence type="ECO:0000256" key="2">
    <source>
        <dbReference type="ARBA" id="ARBA00022723"/>
    </source>
</evidence>
<dbReference type="AlphaFoldDB" id="D0MRU5"/>
<dbReference type="PROSITE" id="PS50102">
    <property type="entry name" value="RRM"/>
    <property type="match status" value="1"/>
</dbReference>
<accession>D0MRU5</accession>
<evidence type="ECO:0000256" key="3">
    <source>
        <dbReference type="ARBA" id="ARBA00022771"/>
    </source>
</evidence>
<sequence>MNAFETRPLVLQHRAVNVGYTDGFRRRSPDDSNRPHDQRQWQPRPDWICDECNVTNFGRRTSCFQCNAPKTAQTKEIPVNSVFRQEQMRNRNDSHYGGESANPMASQGAPPRDEMDTHRRHTAASRVLVVRMLPPDIEEGELHVAFAEFDGVQDIRLIRDRTTNLSRGFGFVEFRDIDV</sequence>
<dbReference type="Pfam" id="PF00076">
    <property type="entry name" value="RRM_1"/>
    <property type="match status" value="1"/>
</dbReference>
<feature type="region of interest" description="Disordered" evidence="8">
    <location>
        <begin position="91"/>
        <end position="118"/>
    </location>
</feature>
<dbReference type="HOGENOM" id="CLU_102759_0_0_1"/>
<evidence type="ECO:0000259" key="10">
    <source>
        <dbReference type="PROSITE" id="PS50199"/>
    </source>
</evidence>
<dbReference type="Proteomes" id="UP000006643">
    <property type="component" value="Unassembled WGS sequence"/>
</dbReference>
<evidence type="ECO:0000256" key="8">
    <source>
        <dbReference type="SAM" id="MobiDB-lite"/>
    </source>
</evidence>
<keyword evidence="4" id="KW-0862">Zinc</keyword>
<evidence type="ECO:0000256" key="5">
    <source>
        <dbReference type="ARBA" id="ARBA00023242"/>
    </source>
</evidence>
<dbReference type="GO" id="GO:0003723">
    <property type="term" value="F:RNA binding"/>
    <property type="evidence" value="ECO:0007669"/>
    <property type="project" value="UniProtKB-UniRule"/>
</dbReference>
<feature type="domain" description="RanBP2-type" evidence="10">
    <location>
        <begin position="42"/>
        <end position="72"/>
    </location>
</feature>
<dbReference type="GO" id="GO:0000398">
    <property type="term" value="P:mRNA splicing, via spliceosome"/>
    <property type="evidence" value="ECO:0007669"/>
    <property type="project" value="TreeGrafter"/>
</dbReference>
<feature type="region of interest" description="Disordered" evidence="8">
    <location>
        <begin position="21"/>
        <end position="43"/>
    </location>
</feature>
<dbReference type="InterPro" id="IPR036443">
    <property type="entry name" value="Znf_RanBP2_sf"/>
</dbReference>
<dbReference type="STRING" id="403677.D0MRU5"/>
<dbReference type="SUPFAM" id="SSF90209">
    <property type="entry name" value="Ran binding protein zinc finger-like"/>
    <property type="match status" value="1"/>
</dbReference>
<comment type="subcellular location">
    <subcellularLocation>
        <location evidence="1">Nucleus</location>
    </subcellularLocation>
</comment>
<evidence type="ECO:0000313" key="11">
    <source>
        <dbReference type="EMBL" id="EEY58214.1"/>
    </source>
</evidence>
<dbReference type="InterPro" id="IPR001876">
    <property type="entry name" value="Znf_RanBP2"/>
</dbReference>
<dbReference type="SMART" id="SM00547">
    <property type="entry name" value="ZnF_RBZ"/>
    <property type="match status" value="1"/>
</dbReference>
<keyword evidence="6" id="KW-0694">RNA-binding</keyword>
<dbReference type="SUPFAM" id="SSF54928">
    <property type="entry name" value="RNA-binding domain, RBD"/>
    <property type="match status" value="1"/>
</dbReference>
<evidence type="ECO:0000256" key="6">
    <source>
        <dbReference type="PROSITE-ProRule" id="PRU00176"/>
    </source>
</evidence>
<evidence type="ECO:0000256" key="4">
    <source>
        <dbReference type="ARBA" id="ARBA00022833"/>
    </source>
</evidence>
<evidence type="ECO:0000259" key="9">
    <source>
        <dbReference type="PROSITE" id="PS50102"/>
    </source>
</evidence>
<evidence type="ECO:0000313" key="12">
    <source>
        <dbReference type="Proteomes" id="UP000006643"/>
    </source>
</evidence>
<keyword evidence="12" id="KW-1185">Reference proteome</keyword>
<evidence type="ECO:0000256" key="7">
    <source>
        <dbReference type="PROSITE-ProRule" id="PRU00322"/>
    </source>
</evidence>
<organism evidence="11 12">
    <name type="scientific">Phytophthora infestans (strain T30-4)</name>
    <name type="common">Potato late blight agent</name>
    <dbReference type="NCBI Taxonomy" id="403677"/>
    <lineage>
        <taxon>Eukaryota</taxon>
        <taxon>Sar</taxon>
        <taxon>Stramenopiles</taxon>
        <taxon>Oomycota</taxon>
        <taxon>Peronosporomycetes</taxon>
        <taxon>Peronosporales</taxon>
        <taxon>Peronosporaceae</taxon>
        <taxon>Phytophthora</taxon>
    </lineage>
</organism>
<dbReference type="RefSeq" id="XP_002909400.1">
    <property type="nucleotide sequence ID" value="XM_002909354.1"/>
</dbReference>
<dbReference type="PROSITE" id="PS01358">
    <property type="entry name" value="ZF_RANBP2_1"/>
    <property type="match status" value="1"/>
</dbReference>
<dbReference type="KEGG" id="pif:PITG_00852"/>
<dbReference type="Pfam" id="PF00641">
    <property type="entry name" value="Zn_ribbon_RanBP"/>
    <property type="match status" value="1"/>
</dbReference>
<dbReference type="VEuPathDB" id="FungiDB:PITG_00852"/>
<dbReference type="InterPro" id="IPR012677">
    <property type="entry name" value="Nucleotide-bd_a/b_plait_sf"/>
</dbReference>
<feature type="domain" description="RRM" evidence="9">
    <location>
        <begin position="126"/>
        <end position="179"/>
    </location>
</feature>